<dbReference type="Gene3D" id="2.60.40.1610">
    <property type="entry name" value="Domain of unknown function DUF1254"/>
    <property type="match status" value="1"/>
</dbReference>
<dbReference type="Gene3D" id="2.60.120.600">
    <property type="entry name" value="Domain of unknown function DUF1214, C-terminal domain"/>
    <property type="match status" value="1"/>
</dbReference>
<dbReference type="InterPro" id="IPR010679">
    <property type="entry name" value="DUF1254"/>
</dbReference>
<accession>A0A974W771</accession>
<dbReference type="PANTHER" id="PTHR36509:SF3">
    <property type="entry name" value="SIGNAL PEPTIDE PROTEIN"/>
    <property type="match status" value="1"/>
</dbReference>
<reference evidence="3 4" key="2">
    <citation type="journal article" date="2022" name="Arch. Microbiol.">
        <title>Rhodococcus pseudokoreensis sp. nov. isolated from the rhizosphere of young M26 apple rootstocks.</title>
        <authorList>
            <person name="Kampfer P."/>
            <person name="Glaeser S.P."/>
            <person name="Blom J."/>
            <person name="Wolf J."/>
            <person name="Benning S."/>
            <person name="Schloter M."/>
            <person name="Neumann-Schaal M."/>
        </authorList>
    </citation>
    <scope>NUCLEOTIDE SEQUENCE [LARGE SCALE GENOMIC DNA]</scope>
    <source>
        <strain evidence="3 4">R79</strain>
    </source>
</reference>
<dbReference type="Pfam" id="PF06742">
    <property type="entry name" value="DUF1214"/>
    <property type="match status" value="1"/>
</dbReference>
<proteinExistence type="predicted"/>
<evidence type="ECO:0000313" key="4">
    <source>
        <dbReference type="Proteomes" id="UP000662986"/>
    </source>
</evidence>
<evidence type="ECO:0000259" key="1">
    <source>
        <dbReference type="Pfam" id="PF06742"/>
    </source>
</evidence>
<protein>
    <submittedName>
        <fullName evidence="3">DUF1254 domain-containing protein</fullName>
    </submittedName>
</protein>
<dbReference type="InterPro" id="IPR010621">
    <property type="entry name" value="DUF1214"/>
</dbReference>
<name>A0A974W771_9NOCA</name>
<evidence type="ECO:0000259" key="2">
    <source>
        <dbReference type="Pfam" id="PF06863"/>
    </source>
</evidence>
<reference evidence="3 4" key="1">
    <citation type="journal article" date="2021" name="Microbiol. Resour. Announc.">
        <title>Complete Genome Sequences of Two Rhodococcus sp. Strains with Large and Linear Chromosomes, Isolated from Apple Rhizosphere.</title>
        <authorList>
            <person name="Benning S."/>
            <person name="Brugnone N."/>
            <person name="Siani R."/>
            <person name="Kublik S."/>
            <person name="Schloter M."/>
            <person name="Rad V."/>
        </authorList>
    </citation>
    <scope>NUCLEOTIDE SEQUENCE [LARGE SCALE GENOMIC DNA]</scope>
    <source>
        <strain evidence="3 4">R79</strain>
    </source>
</reference>
<dbReference type="Proteomes" id="UP000662986">
    <property type="component" value="Chromosome"/>
</dbReference>
<sequence>MGDGRAGAAGHGVRMGTSFDDVARGFTPAHAGLARSAGDPAALAGEGYVKALARVVYYWGYPAVDTFGRTSMWNLMEGKAGLQLGILPGAPKNRTGALADYMSPAQRWVVSPNNDTIYGVGFADLTRDAVVVQTPTDVPAGHYWTVQIVDVLTNVVHQLGSAAGTPGGKFLLVGPTWEGNEPAGFVGVLRMPTNVAGVIPRSFAAHSDESKLQARVVLDQIGMYPLGEDRPGRRSFGYEADAATAIFPPGLTAEMLATNPDASRPQWVKPESFWTDLGAMLDFNPRMSDSDTPMADQARTLVALHRSDESYRALLDRAALSADVALHASATYVQVGTDVGNGWQRQRNGGVWGTDWFGRALASVIYIYVNDFHEAVYLIRGTDSAGVLLHGREQYTMTFAENALPPVDRSRGGFWSLTMYDKDAFMLAGAPGGRVNLGTVNLDAGDLVFHDGTLTLHLSHEESSDPAAQSNWLPAPDGEFCLIIRAYVPDRTILDDSYQFPDVLRTQ</sequence>
<organism evidence="3 4">
    <name type="scientific">Rhodococcus pseudokoreensis</name>
    <dbReference type="NCBI Taxonomy" id="2811421"/>
    <lineage>
        <taxon>Bacteria</taxon>
        <taxon>Bacillati</taxon>
        <taxon>Actinomycetota</taxon>
        <taxon>Actinomycetes</taxon>
        <taxon>Mycobacteriales</taxon>
        <taxon>Nocardiaceae</taxon>
        <taxon>Rhodococcus</taxon>
    </lineage>
</organism>
<dbReference type="Pfam" id="PF06863">
    <property type="entry name" value="DUF1254"/>
    <property type="match status" value="1"/>
</dbReference>
<dbReference type="SUPFAM" id="SSF160935">
    <property type="entry name" value="VPA0735-like"/>
    <property type="match status" value="1"/>
</dbReference>
<dbReference type="InterPro" id="IPR037049">
    <property type="entry name" value="DUF1214_C_sf"/>
</dbReference>
<evidence type="ECO:0000313" key="3">
    <source>
        <dbReference type="EMBL" id="QSE91533.1"/>
    </source>
</evidence>
<feature type="domain" description="DUF1214" evidence="1">
    <location>
        <begin position="374"/>
        <end position="490"/>
    </location>
</feature>
<dbReference type="EMBL" id="CP070619">
    <property type="protein sequence ID" value="QSE91533.1"/>
    <property type="molecule type" value="Genomic_DNA"/>
</dbReference>
<dbReference type="PANTHER" id="PTHR36509">
    <property type="entry name" value="BLL3101 PROTEIN"/>
    <property type="match status" value="1"/>
</dbReference>
<dbReference type="InterPro" id="IPR037050">
    <property type="entry name" value="DUF1254_sf"/>
</dbReference>
<gene>
    <name evidence="3" type="ORF">JWS13_24310</name>
</gene>
<keyword evidence="4" id="KW-1185">Reference proteome</keyword>
<feature type="domain" description="DUF1254" evidence="2">
    <location>
        <begin position="93"/>
        <end position="225"/>
    </location>
</feature>